<dbReference type="AlphaFoldDB" id="A0A9X2F624"/>
<keyword evidence="1" id="KW-0812">Transmembrane</keyword>
<evidence type="ECO:0000313" key="3">
    <source>
        <dbReference type="Proteomes" id="UP001155241"/>
    </source>
</evidence>
<feature type="transmembrane region" description="Helical" evidence="1">
    <location>
        <begin position="111"/>
        <end position="133"/>
    </location>
</feature>
<gene>
    <name evidence="2" type="ORF">NG895_00090</name>
</gene>
<accession>A0A9X2F624</accession>
<feature type="transmembrane region" description="Helical" evidence="1">
    <location>
        <begin position="248"/>
        <end position="267"/>
    </location>
</feature>
<evidence type="ECO:0000313" key="2">
    <source>
        <dbReference type="EMBL" id="MCO6042292.1"/>
    </source>
</evidence>
<feature type="transmembrane region" description="Helical" evidence="1">
    <location>
        <begin position="208"/>
        <end position="228"/>
    </location>
</feature>
<dbReference type="Proteomes" id="UP001155241">
    <property type="component" value="Unassembled WGS sequence"/>
</dbReference>
<protein>
    <submittedName>
        <fullName evidence="2">DUF393 domain-containing protein</fullName>
    </submittedName>
</protein>
<dbReference type="RefSeq" id="WP_252850394.1">
    <property type="nucleotide sequence ID" value="NZ_JAMXLR010000003.1"/>
</dbReference>
<feature type="transmembrane region" description="Helical" evidence="1">
    <location>
        <begin position="87"/>
        <end position="104"/>
    </location>
</feature>
<feature type="transmembrane region" description="Helical" evidence="1">
    <location>
        <begin position="180"/>
        <end position="201"/>
    </location>
</feature>
<keyword evidence="1" id="KW-0472">Membrane</keyword>
<comment type="caution">
    <text evidence="2">The sequence shown here is derived from an EMBL/GenBank/DDBJ whole genome shotgun (WGS) entry which is preliminary data.</text>
</comment>
<keyword evidence="1" id="KW-1133">Transmembrane helix</keyword>
<feature type="transmembrane region" description="Helical" evidence="1">
    <location>
        <begin position="21"/>
        <end position="50"/>
    </location>
</feature>
<sequence>MPSSLTSNRPDGSLAALTRRLWRFLFAPGAALNLAVLRVVVFTTLLLGLLNEPIREIASWPRDNLQWPSIAGAVLQHLPIGVEITDWLLPVAIAATALALIGLFTRTASWIAVLLSFYLLGIAQCSGAANYALHHVVLIGTLLACSRAGDALSIDSLWRAFRNADHGRVQRVAHSVRYGLPIRLAMLVVAITYFFPGFWTAVSGAANLTAVLMMAVVWMIGWPLAVWWKPTRLVWAGLGLLFHATTRLLSTLHAPTLLAMYVMFVDWQRLFGLLGRKLFRQPITVLYDGNCKMCRRTMGMLLTLDWLEQLHPVNAFDRERFAAMGLGYLEDDALMRDMHAAERTPQREWHTTKGFDAYQRIAWRVPLLWPTLLVIYLPPVASLGRKIYRHVADNRACSVPIKRDEAPTAAIRWSAKPLLVVGAVILAAQVMVGASRMHRSWPVACYPLLDTTDISAADWPERDAILAEGAIVGWGDDALRNYFTDSRHESKVQGVRENQGEKQPG</sequence>
<name>A0A9X2F624_9BACT</name>
<dbReference type="EMBL" id="JAMXLR010000003">
    <property type="protein sequence ID" value="MCO6042292.1"/>
    <property type="molecule type" value="Genomic_DNA"/>
</dbReference>
<keyword evidence="3" id="KW-1185">Reference proteome</keyword>
<reference evidence="2" key="1">
    <citation type="submission" date="2022-06" db="EMBL/GenBank/DDBJ databases">
        <title>Aeoliella straminimaris, a novel planctomycete from sediments.</title>
        <authorList>
            <person name="Vitorino I.R."/>
            <person name="Lage O.M."/>
        </authorList>
    </citation>
    <scope>NUCLEOTIDE SEQUENCE</scope>
    <source>
        <strain evidence="2">ICT_H6.2</strain>
    </source>
</reference>
<dbReference type="Pfam" id="PF04134">
    <property type="entry name" value="DCC1-like"/>
    <property type="match status" value="1"/>
</dbReference>
<feature type="transmembrane region" description="Helical" evidence="1">
    <location>
        <begin position="361"/>
        <end position="381"/>
    </location>
</feature>
<dbReference type="InterPro" id="IPR007263">
    <property type="entry name" value="DCC1-like"/>
</dbReference>
<evidence type="ECO:0000256" key="1">
    <source>
        <dbReference type="SAM" id="Phobius"/>
    </source>
</evidence>
<organism evidence="2 3">
    <name type="scientific">Aeoliella straminimaris</name>
    <dbReference type="NCBI Taxonomy" id="2954799"/>
    <lineage>
        <taxon>Bacteria</taxon>
        <taxon>Pseudomonadati</taxon>
        <taxon>Planctomycetota</taxon>
        <taxon>Planctomycetia</taxon>
        <taxon>Pirellulales</taxon>
        <taxon>Lacipirellulaceae</taxon>
        <taxon>Aeoliella</taxon>
    </lineage>
</organism>
<dbReference type="GO" id="GO:0015035">
    <property type="term" value="F:protein-disulfide reductase activity"/>
    <property type="evidence" value="ECO:0007669"/>
    <property type="project" value="InterPro"/>
</dbReference>
<proteinExistence type="predicted"/>